<organism evidence="1 2">
    <name type="scientific">Cirrhinus molitorella</name>
    <name type="common">mud carp</name>
    <dbReference type="NCBI Taxonomy" id="172907"/>
    <lineage>
        <taxon>Eukaryota</taxon>
        <taxon>Metazoa</taxon>
        <taxon>Chordata</taxon>
        <taxon>Craniata</taxon>
        <taxon>Vertebrata</taxon>
        <taxon>Euteleostomi</taxon>
        <taxon>Actinopterygii</taxon>
        <taxon>Neopterygii</taxon>
        <taxon>Teleostei</taxon>
        <taxon>Ostariophysi</taxon>
        <taxon>Cypriniformes</taxon>
        <taxon>Cyprinidae</taxon>
        <taxon>Labeoninae</taxon>
        <taxon>Labeonini</taxon>
        <taxon>Cirrhinus</taxon>
    </lineage>
</organism>
<sequence>MNQTNHSTNYERPCTTTHRIEKEPSICQSFPCPGRVSFPVLSQIKPLAPLLVVPFRQFNLSFSFATILPPEPKDSWFPPHCQAGHGNNATNYNCLDARLNLSPFFKVIWFSDDFH</sequence>
<keyword evidence="2" id="KW-1185">Reference proteome</keyword>
<comment type="caution">
    <text evidence="1">The sequence shown here is derived from an EMBL/GenBank/DDBJ whole genome shotgun (WGS) entry which is preliminary data.</text>
</comment>
<reference evidence="1 2" key="1">
    <citation type="submission" date="2023-09" db="EMBL/GenBank/DDBJ databases">
        <authorList>
            <person name="Wang M."/>
        </authorList>
    </citation>
    <scope>NUCLEOTIDE SEQUENCE [LARGE SCALE GENOMIC DNA]</scope>
    <source>
        <strain evidence="1">GT-2023</strain>
        <tissue evidence="1">Liver</tissue>
    </source>
</reference>
<accession>A0ABR3MVY5</accession>
<proteinExistence type="predicted"/>
<gene>
    <name evidence="1" type="ORF">QQF64_034140</name>
</gene>
<evidence type="ECO:0000313" key="2">
    <source>
        <dbReference type="Proteomes" id="UP001558613"/>
    </source>
</evidence>
<name>A0ABR3MVY5_9TELE</name>
<dbReference type="Proteomes" id="UP001558613">
    <property type="component" value="Unassembled WGS sequence"/>
</dbReference>
<evidence type="ECO:0000313" key="1">
    <source>
        <dbReference type="EMBL" id="KAL1268777.1"/>
    </source>
</evidence>
<protein>
    <submittedName>
        <fullName evidence="1">Uncharacterized protein</fullName>
    </submittedName>
</protein>
<dbReference type="EMBL" id="JAYMGO010000009">
    <property type="protein sequence ID" value="KAL1268777.1"/>
    <property type="molecule type" value="Genomic_DNA"/>
</dbReference>